<evidence type="ECO:0000313" key="3">
    <source>
        <dbReference type="EMBL" id="SHH71846.1"/>
    </source>
</evidence>
<organism evidence="3 4">
    <name type="scientific">Cognatishimia maritima</name>
    <dbReference type="NCBI Taxonomy" id="870908"/>
    <lineage>
        <taxon>Bacteria</taxon>
        <taxon>Pseudomonadati</taxon>
        <taxon>Pseudomonadota</taxon>
        <taxon>Alphaproteobacteria</taxon>
        <taxon>Rhodobacterales</taxon>
        <taxon>Paracoccaceae</taxon>
        <taxon>Cognatishimia</taxon>
    </lineage>
</organism>
<dbReference type="AlphaFoldDB" id="A0A1M5V9E2"/>
<dbReference type="EMBL" id="FQWM01000008">
    <property type="protein sequence ID" value="SHH71846.1"/>
    <property type="molecule type" value="Genomic_DNA"/>
</dbReference>
<keyword evidence="1" id="KW-0472">Membrane</keyword>
<reference evidence="4" key="1">
    <citation type="submission" date="2016-11" db="EMBL/GenBank/DDBJ databases">
        <authorList>
            <person name="Varghese N."/>
            <person name="Submissions S."/>
        </authorList>
    </citation>
    <scope>NUCLEOTIDE SEQUENCE [LARGE SCALE GENOMIC DNA]</scope>
    <source>
        <strain evidence="4">DSM 28223</strain>
    </source>
</reference>
<sequence>MDRTSLQSRGAICTRRLRRFQCEESGSMVYLSIVIFLIILMVAGIGVDAMMAEMRRTKMQDTLDHAVIAAAALEQDLDPASVVSDYFDKADLEDHLRDIQVTEGTGYRTVFAEADTTFATQFMHLSGVDELTVNAKAGAEERIGGVEISMILDVSGSMNSNNRLPNLKVAAKDFVDTLTSTTEDGKLSISIVPYATQVSAPESFISHFNLSQEHSYSNCVNFAATDYATTSLDLGTPLTRTMHFDPWSTSDARDDSPMGLVPRPVCVDASDNSREMVILENDATRLKSFIDAMWGGGNTSIDVGMKWGTALLDASIQPAINQMIADGEVNPAFLGRPYAYTEAQTLKVIVLMTDGQNTSQYFINDAYRSGNSNIWWNPTSEVYSIYTGQDTADADGDGITDEAMFYWPHANLWRDHAYGNGVYAQTQDSYGCQSFDVDGSCSAYRTIAGTAAGDEPGQAVNLTYADLWAQTSLRQNRNANYYPWMDDNQANRDWYNRVRNFVGHSTKNARTQAICDSAKAEGIIVFTIGFEAPEAGQAVLQNCASSANHYFDVQGLEIADAFAAIAASIRQLRLTQ</sequence>
<dbReference type="Gene3D" id="3.40.50.410">
    <property type="entry name" value="von Willebrand factor, type A domain"/>
    <property type="match status" value="1"/>
</dbReference>
<keyword evidence="1" id="KW-1133">Transmembrane helix</keyword>
<proteinExistence type="predicted"/>
<evidence type="ECO:0000313" key="4">
    <source>
        <dbReference type="Proteomes" id="UP000184211"/>
    </source>
</evidence>
<dbReference type="Proteomes" id="UP000184211">
    <property type="component" value="Unassembled WGS sequence"/>
</dbReference>
<accession>A0A1M5V9E2</accession>
<keyword evidence="1" id="KW-0812">Transmembrane</keyword>
<evidence type="ECO:0000256" key="1">
    <source>
        <dbReference type="SAM" id="Phobius"/>
    </source>
</evidence>
<dbReference type="InterPro" id="IPR028087">
    <property type="entry name" value="Tad_N"/>
</dbReference>
<name>A0A1M5V9E2_9RHOB</name>
<feature type="domain" description="Putative Flp pilus-assembly TadG-like N-terminal" evidence="2">
    <location>
        <begin position="26"/>
        <end position="72"/>
    </location>
</feature>
<dbReference type="SUPFAM" id="SSF53300">
    <property type="entry name" value="vWA-like"/>
    <property type="match status" value="1"/>
</dbReference>
<protein>
    <submittedName>
        <fullName evidence="3">Flp pilus assembly protein TadG</fullName>
    </submittedName>
</protein>
<feature type="transmembrane region" description="Helical" evidence="1">
    <location>
        <begin position="28"/>
        <end position="50"/>
    </location>
</feature>
<keyword evidence="4" id="KW-1185">Reference proteome</keyword>
<gene>
    <name evidence="3" type="ORF">SAMN04488044_3082</name>
</gene>
<evidence type="ECO:0000259" key="2">
    <source>
        <dbReference type="Pfam" id="PF13400"/>
    </source>
</evidence>
<dbReference type="STRING" id="870908.SAMN04488044_3082"/>
<dbReference type="InterPro" id="IPR036465">
    <property type="entry name" value="vWFA_dom_sf"/>
</dbReference>
<dbReference type="Pfam" id="PF13400">
    <property type="entry name" value="Tad"/>
    <property type="match status" value="1"/>
</dbReference>